<dbReference type="InterPro" id="IPR000477">
    <property type="entry name" value="RT_dom"/>
</dbReference>
<keyword evidence="3" id="KW-1185">Reference proteome</keyword>
<dbReference type="PANTHER" id="PTHR19446">
    <property type="entry name" value="REVERSE TRANSCRIPTASES"/>
    <property type="match status" value="1"/>
</dbReference>
<dbReference type="AlphaFoldDB" id="A0A8R1DU06"/>
<dbReference type="EnsemblMetazoa" id="CJA12199a.1">
    <property type="protein sequence ID" value="CJA12199a.1"/>
    <property type="gene ID" value="WBGene00131403"/>
</dbReference>
<accession>A0A8R1DU06</accession>
<proteinExistence type="predicted"/>
<reference evidence="3" key="1">
    <citation type="submission" date="2010-08" db="EMBL/GenBank/DDBJ databases">
        <authorList>
            <consortium name="Caenorhabditis japonica Sequencing Consortium"/>
            <person name="Wilson R.K."/>
        </authorList>
    </citation>
    <scope>NUCLEOTIDE SEQUENCE [LARGE SCALE GENOMIC DNA]</scope>
    <source>
        <strain evidence="3">DF5081</strain>
    </source>
</reference>
<organism evidence="2 3">
    <name type="scientific">Caenorhabditis japonica</name>
    <dbReference type="NCBI Taxonomy" id="281687"/>
    <lineage>
        <taxon>Eukaryota</taxon>
        <taxon>Metazoa</taxon>
        <taxon>Ecdysozoa</taxon>
        <taxon>Nematoda</taxon>
        <taxon>Chromadorea</taxon>
        <taxon>Rhabditida</taxon>
        <taxon>Rhabditina</taxon>
        <taxon>Rhabditomorpha</taxon>
        <taxon>Rhabditoidea</taxon>
        <taxon>Rhabditidae</taxon>
        <taxon>Peloderinae</taxon>
        <taxon>Caenorhabditis</taxon>
    </lineage>
</organism>
<dbReference type="Proteomes" id="UP000005237">
    <property type="component" value="Unassembled WGS sequence"/>
</dbReference>
<sequence length="277" mass="30202">MEDKRKTDCNALRRVIKGLKPKTKSSGSIRLPNGSTTTNQKTIANAMASSLVAEAEETSPQLPASSISHAEVKLAILKGKPSKALGPDGICHLHLKHVPDNCINLMAELFNASIDENKVPDSWKKANVFMLPKPGKDPTEIKSFRPVSLLSPVAKVLERIILERIRQEIESPKDQHAFKKNHSTTTAISEATCCIVGGLNMEKPACRTIMTCLDMKAAFDTISIAKLLCGLEDAIADKKVGGWVGKYLYKRKISVQYDEVKSSWLTLKGGVPQGAVL</sequence>
<dbReference type="PROSITE" id="PS50878">
    <property type="entry name" value="RT_POL"/>
    <property type="match status" value="1"/>
</dbReference>
<dbReference type="OMA" id="SEATCCI"/>
<feature type="domain" description="Reverse transcriptase" evidence="1">
    <location>
        <begin position="112"/>
        <end position="277"/>
    </location>
</feature>
<evidence type="ECO:0000313" key="3">
    <source>
        <dbReference type="Proteomes" id="UP000005237"/>
    </source>
</evidence>
<protein>
    <submittedName>
        <fullName evidence="2">Reverse transcriptase domain-containing protein</fullName>
    </submittedName>
</protein>
<name>A0A8R1DU06_CAEJA</name>
<dbReference type="Pfam" id="PF00078">
    <property type="entry name" value="RVT_1"/>
    <property type="match status" value="1"/>
</dbReference>
<evidence type="ECO:0000313" key="2">
    <source>
        <dbReference type="EnsemblMetazoa" id="CJA12199a.1"/>
    </source>
</evidence>
<reference evidence="2" key="2">
    <citation type="submission" date="2022-06" db="UniProtKB">
        <authorList>
            <consortium name="EnsemblMetazoa"/>
        </authorList>
    </citation>
    <scope>IDENTIFICATION</scope>
    <source>
        <strain evidence="2">DF5081</strain>
    </source>
</reference>
<evidence type="ECO:0000259" key="1">
    <source>
        <dbReference type="PROSITE" id="PS50878"/>
    </source>
</evidence>